<feature type="chain" id="PRO_5002434873" description="Secreted protein" evidence="1">
    <location>
        <begin position="24"/>
        <end position="70"/>
    </location>
</feature>
<name>A0A0E9X7Q4_ANGAN</name>
<reference evidence="2" key="1">
    <citation type="submission" date="2014-11" db="EMBL/GenBank/DDBJ databases">
        <authorList>
            <person name="Amaro Gonzalez C."/>
        </authorList>
    </citation>
    <scope>NUCLEOTIDE SEQUENCE</scope>
</reference>
<evidence type="ECO:0008006" key="3">
    <source>
        <dbReference type="Google" id="ProtNLM"/>
    </source>
</evidence>
<evidence type="ECO:0000313" key="2">
    <source>
        <dbReference type="EMBL" id="JAH98491.1"/>
    </source>
</evidence>
<protein>
    <recommendedName>
        <fullName evidence="3">Secreted protein</fullName>
    </recommendedName>
</protein>
<keyword evidence="1" id="KW-0732">Signal</keyword>
<sequence>MGLVLKLFLLLLLKIFLQKPIWDSSPMCRPLFLCISQGYDKSCLSVNFMYNRVYVISMRKLPQTNTGKKK</sequence>
<reference evidence="2" key="2">
    <citation type="journal article" date="2015" name="Fish Shellfish Immunol.">
        <title>Early steps in the European eel (Anguilla anguilla)-Vibrio vulnificus interaction in the gills: Role of the RtxA13 toxin.</title>
        <authorList>
            <person name="Callol A."/>
            <person name="Pajuelo D."/>
            <person name="Ebbesson L."/>
            <person name="Teles M."/>
            <person name="MacKenzie S."/>
            <person name="Amaro C."/>
        </authorList>
    </citation>
    <scope>NUCLEOTIDE SEQUENCE</scope>
</reference>
<dbReference type="AlphaFoldDB" id="A0A0E9X7Q4"/>
<proteinExistence type="predicted"/>
<dbReference type="EMBL" id="GBXM01010086">
    <property type="protein sequence ID" value="JAH98491.1"/>
    <property type="molecule type" value="Transcribed_RNA"/>
</dbReference>
<organism evidence="2">
    <name type="scientific">Anguilla anguilla</name>
    <name type="common">European freshwater eel</name>
    <name type="synonym">Muraena anguilla</name>
    <dbReference type="NCBI Taxonomy" id="7936"/>
    <lineage>
        <taxon>Eukaryota</taxon>
        <taxon>Metazoa</taxon>
        <taxon>Chordata</taxon>
        <taxon>Craniata</taxon>
        <taxon>Vertebrata</taxon>
        <taxon>Euteleostomi</taxon>
        <taxon>Actinopterygii</taxon>
        <taxon>Neopterygii</taxon>
        <taxon>Teleostei</taxon>
        <taxon>Anguilliformes</taxon>
        <taxon>Anguillidae</taxon>
        <taxon>Anguilla</taxon>
    </lineage>
</organism>
<evidence type="ECO:0000256" key="1">
    <source>
        <dbReference type="SAM" id="SignalP"/>
    </source>
</evidence>
<feature type="signal peptide" evidence="1">
    <location>
        <begin position="1"/>
        <end position="23"/>
    </location>
</feature>
<accession>A0A0E9X7Q4</accession>